<dbReference type="EMBL" id="OZ075130">
    <property type="protein sequence ID" value="CAL4976092.1"/>
    <property type="molecule type" value="Genomic_DNA"/>
</dbReference>
<dbReference type="Pfam" id="PF03108">
    <property type="entry name" value="DBD_Tnp_Mut"/>
    <property type="match status" value="1"/>
</dbReference>
<name>A0ABC9AC83_9POAL</name>
<reference evidence="3" key="1">
    <citation type="submission" date="2024-06" db="EMBL/GenBank/DDBJ databases">
        <authorList>
            <person name="Ryan C."/>
        </authorList>
    </citation>
    <scope>NUCLEOTIDE SEQUENCE [LARGE SCALE GENOMIC DNA]</scope>
</reference>
<dbReference type="InterPro" id="IPR004332">
    <property type="entry name" value="Transposase_MuDR"/>
</dbReference>
<dbReference type="AlphaFoldDB" id="A0ABC9AC83"/>
<reference evidence="2 3" key="2">
    <citation type="submission" date="2024-10" db="EMBL/GenBank/DDBJ databases">
        <authorList>
            <person name="Ryan C."/>
        </authorList>
    </citation>
    <scope>NUCLEOTIDE SEQUENCE [LARGE SCALE GENOMIC DNA]</scope>
</reference>
<sequence>MPSNQSPNPPPGVRKLHSMGSPTKALDLSWLPDGMDRNAACRLAIRIPNYEMHGTQLCRRTYEKIWVLDRDKISWMDLYADLDVEIKRGSNQSLSVSFWNKVACEYSEIDSDSSLLAAINMYWDIRKLPLIVSVINQPSHVSTVPTDLAVVDMKSSQLLICTTEIKSSLEPGCTDLVNGCTDLVTNVTNEPESNTSDPWGENDEIEYVGVDDEPLEPASNTGCDYIPDTDEEDNDDCAIDDEKGCEVVEHITDLENLKIAIGVTFEDRDTFMRAIRQYAILNEIEIAAPYNEAKTYRGFCKGKKCKWRIHASRLQDGKTWMIKKMPNKHYCRSGTRSSHAGLICVVVCGSKLGAIFWHATLM</sequence>
<evidence type="ECO:0000313" key="2">
    <source>
        <dbReference type="EMBL" id="CAL4976092.1"/>
    </source>
</evidence>
<keyword evidence="3" id="KW-1185">Reference proteome</keyword>
<feature type="domain" description="Transposase MuDR plant" evidence="1">
    <location>
        <begin position="257"/>
        <end position="322"/>
    </location>
</feature>
<proteinExistence type="predicted"/>
<gene>
    <name evidence="2" type="ORF">URODEC1_LOCUS53465</name>
</gene>
<organism evidence="2 3">
    <name type="scientific">Urochloa decumbens</name>
    <dbReference type="NCBI Taxonomy" id="240449"/>
    <lineage>
        <taxon>Eukaryota</taxon>
        <taxon>Viridiplantae</taxon>
        <taxon>Streptophyta</taxon>
        <taxon>Embryophyta</taxon>
        <taxon>Tracheophyta</taxon>
        <taxon>Spermatophyta</taxon>
        <taxon>Magnoliopsida</taxon>
        <taxon>Liliopsida</taxon>
        <taxon>Poales</taxon>
        <taxon>Poaceae</taxon>
        <taxon>PACMAD clade</taxon>
        <taxon>Panicoideae</taxon>
        <taxon>Panicodae</taxon>
        <taxon>Paniceae</taxon>
        <taxon>Melinidinae</taxon>
        <taxon>Urochloa</taxon>
    </lineage>
</organism>
<dbReference type="Proteomes" id="UP001497457">
    <property type="component" value="Chromosome 20rd"/>
</dbReference>
<evidence type="ECO:0000313" key="3">
    <source>
        <dbReference type="Proteomes" id="UP001497457"/>
    </source>
</evidence>
<protein>
    <recommendedName>
        <fullName evidence="1">Transposase MuDR plant domain-containing protein</fullName>
    </recommendedName>
</protein>
<evidence type="ECO:0000259" key="1">
    <source>
        <dbReference type="Pfam" id="PF03108"/>
    </source>
</evidence>
<accession>A0ABC9AC83</accession>